<protein>
    <recommendedName>
        <fullName evidence="2">UPF0235 protein CUN51_01030</fullName>
    </recommendedName>
</protein>
<comment type="caution">
    <text evidence="3">The sequence shown here is derived from an EMBL/GenBank/DDBJ whole genome shotgun (WGS) entry which is preliminary data.</text>
</comment>
<dbReference type="AlphaFoldDB" id="A0A2M8P3X3"/>
<dbReference type="HAMAP" id="MF_00634">
    <property type="entry name" value="UPF0235"/>
    <property type="match status" value="1"/>
</dbReference>
<dbReference type="GO" id="GO:0005737">
    <property type="term" value="C:cytoplasm"/>
    <property type="evidence" value="ECO:0007669"/>
    <property type="project" value="TreeGrafter"/>
</dbReference>
<gene>
    <name evidence="3" type="ORF">CUN51_01030</name>
</gene>
<evidence type="ECO:0000313" key="3">
    <source>
        <dbReference type="EMBL" id="PJF32240.1"/>
    </source>
</evidence>
<organism evidence="3 4">
    <name type="scientific">Candidatus Thermofonsia Clade 1 bacterium</name>
    <dbReference type="NCBI Taxonomy" id="2364210"/>
    <lineage>
        <taxon>Bacteria</taxon>
        <taxon>Bacillati</taxon>
        <taxon>Chloroflexota</taxon>
        <taxon>Candidatus Thermofontia</taxon>
        <taxon>Candidatus Thermofonsia Clade 1</taxon>
    </lineage>
</organism>
<dbReference type="InterPro" id="IPR003746">
    <property type="entry name" value="DUF167"/>
</dbReference>
<dbReference type="Gene3D" id="3.30.1200.10">
    <property type="entry name" value="YggU-like"/>
    <property type="match status" value="1"/>
</dbReference>
<dbReference type="PANTHER" id="PTHR13420">
    <property type="entry name" value="UPF0235 PROTEIN C15ORF40"/>
    <property type="match status" value="1"/>
</dbReference>
<dbReference type="PANTHER" id="PTHR13420:SF7">
    <property type="entry name" value="UPF0235 PROTEIN C15ORF40"/>
    <property type="match status" value="1"/>
</dbReference>
<dbReference type="SUPFAM" id="SSF69786">
    <property type="entry name" value="YggU-like"/>
    <property type="match status" value="1"/>
</dbReference>
<reference evidence="3 4" key="1">
    <citation type="submission" date="2017-11" db="EMBL/GenBank/DDBJ databases">
        <title>Evolution of Phototrophy in the Chloroflexi Phylum Driven by Horizontal Gene Transfer.</title>
        <authorList>
            <person name="Ward L.M."/>
            <person name="Hemp J."/>
            <person name="Shih P.M."/>
            <person name="Mcglynn S.E."/>
            <person name="Fischer W."/>
        </authorList>
    </citation>
    <scope>NUCLEOTIDE SEQUENCE [LARGE SCALE GENOMIC DNA]</scope>
    <source>
        <strain evidence="3">CP2_2F</strain>
    </source>
</reference>
<dbReference type="SMART" id="SM01152">
    <property type="entry name" value="DUF167"/>
    <property type="match status" value="1"/>
</dbReference>
<dbReference type="Proteomes" id="UP000228921">
    <property type="component" value="Unassembled WGS sequence"/>
</dbReference>
<name>A0A2M8P3X3_9CHLR</name>
<dbReference type="InterPro" id="IPR036591">
    <property type="entry name" value="YggU-like_sf"/>
</dbReference>
<proteinExistence type="inferred from homology"/>
<dbReference type="Pfam" id="PF02594">
    <property type="entry name" value="DUF167"/>
    <property type="match status" value="1"/>
</dbReference>
<comment type="similarity">
    <text evidence="1 2">Belongs to the UPF0235 family.</text>
</comment>
<dbReference type="NCBIfam" id="TIGR00251">
    <property type="entry name" value="DUF167 family protein"/>
    <property type="match status" value="1"/>
</dbReference>
<evidence type="ECO:0000256" key="1">
    <source>
        <dbReference type="ARBA" id="ARBA00010364"/>
    </source>
</evidence>
<sequence>MNRKLEEFNITDRRHGAAFAVRIVTRAPRDEVVGIQEDGSVKIRLTASPSEGQANIALIKLLSARLGVAESAIEIVAGQDRRDKMVSVEGVSVDEVEARLKPDEGAVDDGSE</sequence>
<accession>A0A2M8P3X3</accession>
<dbReference type="EMBL" id="PGTK01000001">
    <property type="protein sequence ID" value="PJF32240.1"/>
    <property type="molecule type" value="Genomic_DNA"/>
</dbReference>
<evidence type="ECO:0000256" key="2">
    <source>
        <dbReference type="HAMAP-Rule" id="MF_00634"/>
    </source>
</evidence>
<evidence type="ECO:0000313" key="4">
    <source>
        <dbReference type="Proteomes" id="UP000228921"/>
    </source>
</evidence>